<evidence type="ECO:0000313" key="1">
    <source>
        <dbReference type="EMBL" id="AEI94516.1"/>
    </source>
</evidence>
<dbReference type="STRING" id="391595.RLO149_c025480"/>
<sequence>MVLSTMLGLKDLFRPVRHATPAPALFGQDDPAEHALDALTVPCPDPTEEERIRDAHQMRGQFLARQEKWQTLSREIAVADLTRSITPAAMPVAELLCYGARADVVAAVEHAFVDGCPPRGAPLFEGIDALERMIANAPGDPYRAITVAQAHMDIGWASRRSEGKLRGSPRKQPAFDTHFERARAILAPFLHLSESSPLFYTTWCMLNAQSISPQSRLARDYETLIDLNPLNPASMRALGTYLSPRWYGSHEDVEIEARRTAARTHNAWGAGGYTWVMFDTLTDDPVACANLDVTFFIEGLEDILTRQTDQHTANMAAAYCTQTIGAQRTGNPKADGVRTQIADCAHWIVRKHLKEVHPMVWAHAACGFDNAARVRSSRWFAAKGRQTALRTLAKLFRHEIGKGQHITFTVDGPVAADCTSKQERTHHGTDT</sequence>
<dbReference type="HOGENOM" id="CLU_045116_0_0_5"/>
<dbReference type="eggNOG" id="ENOG502Z8KV">
    <property type="taxonomic scope" value="Bacteria"/>
</dbReference>
<gene>
    <name evidence="1" type="ordered locus">RLO149_c025480</name>
</gene>
<dbReference type="Proteomes" id="UP000001353">
    <property type="component" value="Chromosome"/>
</dbReference>
<name>F7ZCU2_ROSLO</name>
<dbReference type="AlphaFoldDB" id="F7ZCU2"/>
<dbReference type="EMBL" id="CP002623">
    <property type="protein sequence ID" value="AEI94516.1"/>
    <property type="molecule type" value="Genomic_DNA"/>
</dbReference>
<dbReference type="OrthoDB" id="7734559at2"/>
<protein>
    <recommendedName>
        <fullName evidence="3">DUF4034 domain-containing protein</fullName>
    </recommendedName>
</protein>
<evidence type="ECO:0000313" key="2">
    <source>
        <dbReference type="Proteomes" id="UP000001353"/>
    </source>
</evidence>
<organism evidence="1 2">
    <name type="scientific">Roseobacter litoralis (strain ATCC 49566 / DSM 6996 / JCM 21268 / NBRC 15278 / OCh 149)</name>
    <dbReference type="NCBI Taxonomy" id="391595"/>
    <lineage>
        <taxon>Bacteria</taxon>
        <taxon>Pseudomonadati</taxon>
        <taxon>Pseudomonadota</taxon>
        <taxon>Alphaproteobacteria</taxon>
        <taxon>Rhodobacterales</taxon>
        <taxon>Roseobacteraceae</taxon>
        <taxon>Roseobacter</taxon>
    </lineage>
</organism>
<dbReference type="KEGG" id="rli:RLO149_c025480"/>
<keyword evidence="2" id="KW-1185">Reference proteome</keyword>
<evidence type="ECO:0008006" key="3">
    <source>
        <dbReference type="Google" id="ProtNLM"/>
    </source>
</evidence>
<dbReference type="RefSeq" id="WP_013962437.1">
    <property type="nucleotide sequence ID" value="NC_015730.1"/>
</dbReference>
<proteinExistence type="predicted"/>
<reference evidence="1 2" key="1">
    <citation type="journal article" date="2011" name="BMC Genomics">
        <title>Comparative genome analysis and genome-guided physiological analysis of Roseobacter litoralis.</title>
        <authorList>
            <person name="Kalhoefer D."/>
            <person name="Thole S."/>
            <person name="Voget S."/>
            <person name="Lehmann R."/>
            <person name="Liesegang H."/>
            <person name="Wollher A."/>
            <person name="Daniel R."/>
            <person name="Simon M."/>
            <person name="Brinkhoff T."/>
        </authorList>
    </citation>
    <scope>NUCLEOTIDE SEQUENCE [LARGE SCALE GENOMIC DNA]</scope>
    <source>
        <strain evidence="2">ATCC 49566 / DSM 6996 / JCM 21268 / NBRC 15278 / OCh 149</strain>
    </source>
</reference>
<accession>F7ZCU2</accession>